<protein>
    <submittedName>
        <fullName evidence="5">Rhamnogalacturonan acetylesterase RhgT</fullName>
        <ecNumber evidence="5">3.1.1.-</ecNumber>
    </submittedName>
</protein>
<dbReference type="EC" id="3.1.1.-" evidence="5"/>
<dbReference type="Pfam" id="PF13472">
    <property type="entry name" value="Lipase_GDSL_2"/>
    <property type="match status" value="1"/>
</dbReference>
<dbReference type="Proteomes" id="UP000317977">
    <property type="component" value="Unassembled WGS sequence"/>
</dbReference>
<dbReference type="PANTHER" id="PTHR43695:SF1">
    <property type="entry name" value="RHAMNOGALACTURONAN ACETYLESTERASE"/>
    <property type="match status" value="1"/>
</dbReference>
<sequence length="254" mass="27893">MVTDVAQMKIKLVFKLVVQCCLPVMTLIMTNITFAQSSEPKLPITIALIGDSTVAESSGWGVPFRQRFTNDVKVLNFAKGGASSKNWYDGNRMPAVLASKPDYVLIQFGHNDQPGKGPTRETDPATSYRENLGRYVAEVQSIGAIPVIVSSVTRRRFDADDKIRTTLTPWADAAKSAASELNVPFIDLHRLSIQLHNSIGPEASMKFNFKEGDLTHFNRMGGAVIADLVIKELQSAVPKLTSYVKEKPSLQTVP</sequence>
<dbReference type="PANTHER" id="PTHR43695">
    <property type="entry name" value="PUTATIVE (AFU_ORTHOLOGUE AFUA_2G17250)-RELATED"/>
    <property type="match status" value="1"/>
</dbReference>
<dbReference type="InterPro" id="IPR013830">
    <property type="entry name" value="SGNH_hydro"/>
</dbReference>
<proteinExistence type="inferred from homology"/>
<keyword evidence="2 5" id="KW-0378">Hydrolase</keyword>
<evidence type="ECO:0000256" key="2">
    <source>
        <dbReference type="ARBA" id="ARBA00022801"/>
    </source>
</evidence>
<name>A0A5C6F4B6_9BACT</name>
<dbReference type="EMBL" id="SJPX01000002">
    <property type="protein sequence ID" value="TWU55364.1"/>
    <property type="molecule type" value="Genomic_DNA"/>
</dbReference>
<keyword evidence="6" id="KW-1185">Reference proteome</keyword>
<reference evidence="5 6" key="1">
    <citation type="submission" date="2019-02" db="EMBL/GenBank/DDBJ databases">
        <title>Deep-cultivation of Planctomycetes and their phenomic and genomic characterization uncovers novel biology.</title>
        <authorList>
            <person name="Wiegand S."/>
            <person name="Jogler M."/>
            <person name="Boedeker C."/>
            <person name="Pinto D."/>
            <person name="Vollmers J."/>
            <person name="Rivas-Marin E."/>
            <person name="Kohn T."/>
            <person name="Peeters S.H."/>
            <person name="Heuer A."/>
            <person name="Rast P."/>
            <person name="Oberbeckmann S."/>
            <person name="Bunk B."/>
            <person name="Jeske O."/>
            <person name="Meyerdierks A."/>
            <person name="Storesund J.E."/>
            <person name="Kallscheuer N."/>
            <person name="Luecker S."/>
            <person name="Lage O.M."/>
            <person name="Pohl T."/>
            <person name="Merkel B.J."/>
            <person name="Hornburger P."/>
            <person name="Mueller R.-W."/>
            <person name="Bruemmer F."/>
            <person name="Labrenz M."/>
            <person name="Spormann A.M."/>
            <person name="Op Den Camp H."/>
            <person name="Overmann J."/>
            <person name="Amann R."/>
            <person name="Jetten M.S.M."/>
            <person name="Mascher T."/>
            <person name="Medema M.H."/>
            <person name="Devos D.P."/>
            <person name="Kaster A.-K."/>
            <person name="Ovreas L."/>
            <person name="Rohde M."/>
            <person name="Galperin M.Y."/>
            <person name="Jogler C."/>
        </authorList>
    </citation>
    <scope>NUCLEOTIDE SEQUENCE [LARGE SCALE GENOMIC DNA]</scope>
    <source>
        <strain evidence="5 6">Poly59</strain>
    </source>
</reference>
<dbReference type="SUPFAM" id="SSF52266">
    <property type="entry name" value="SGNH hydrolase"/>
    <property type="match status" value="1"/>
</dbReference>
<keyword evidence="3" id="KW-0472">Membrane</keyword>
<feature type="transmembrane region" description="Helical" evidence="3">
    <location>
        <begin position="12"/>
        <end position="34"/>
    </location>
</feature>
<evidence type="ECO:0000256" key="1">
    <source>
        <dbReference type="ARBA" id="ARBA00008668"/>
    </source>
</evidence>
<evidence type="ECO:0000313" key="5">
    <source>
        <dbReference type="EMBL" id="TWU55364.1"/>
    </source>
</evidence>
<dbReference type="Gene3D" id="3.40.50.1110">
    <property type="entry name" value="SGNH hydrolase"/>
    <property type="match status" value="1"/>
</dbReference>
<evidence type="ECO:0000256" key="3">
    <source>
        <dbReference type="SAM" id="Phobius"/>
    </source>
</evidence>
<dbReference type="AlphaFoldDB" id="A0A5C6F4B6"/>
<organism evidence="5 6">
    <name type="scientific">Rubripirellula reticaptiva</name>
    <dbReference type="NCBI Taxonomy" id="2528013"/>
    <lineage>
        <taxon>Bacteria</taxon>
        <taxon>Pseudomonadati</taxon>
        <taxon>Planctomycetota</taxon>
        <taxon>Planctomycetia</taxon>
        <taxon>Pirellulales</taxon>
        <taxon>Pirellulaceae</taxon>
        <taxon>Rubripirellula</taxon>
    </lineage>
</organism>
<evidence type="ECO:0000259" key="4">
    <source>
        <dbReference type="Pfam" id="PF13472"/>
    </source>
</evidence>
<dbReference type="CDD" id="cd01821">
    <property type="entry name" value="Rhamnogalacturan_acetylesterase_like"/>
    <property type="match status" value="1"/>
</dbReference>
<dbReference type="InterPro" id="IPR037459">
    <property type="entry name" value="RhgT-like"/>
</dbReference>
<accession>A0A5C6F4B6</accession>
<evidence type="ECO:0000313" key="6">
    <source>
        <dbReference type="Proteomes" id="UP000317977"/>
    </source>
</evidence>
<dbReference type="GO" id="GO:0016788">
    <property type="term" value="F:hydrolase activity, acting on ester bonds"/>
    <property type="evidence" value="ECO:0007669"/>
    <property type="project" value="UniProtKB-ARBA"/>
</dbReference>
<feature type="domain" description="SGNH hydrolase-type esterase" evidence="4">
    <location>
        <begin position="49"/>
        <end position="202"/>
    </location>
</feature>
<comment type="similarity">
    <text evidence="1">Belongs to the 'GDSL' lipolytic enzyme family.</text>
</comment>
<comment type="caution">
    <text evidence="5">The sequence shown here is derived from an EMBL/GenBank/DDBJ whole genome shotgun (WGS) entry which is preliminary data.</text>
</comment>
<gene>
    <name evidence="5" type="primary">rhgT_1</name>
    <name evidence="5" type="ORF">Poly59_16620</name>
</gene>
<keyword evidence="3" id="KW-1133">Transmembrane helix</keyword>
<keyword evidence="3" id="KW-0812">Transmembrane</keyword>
<dbReference type="InterPro" id="IPR036514">
    <property type="entry name" value="SGNH_hydro_sf"/>
</dbReference>